<sequence>MSNISAPHFHDEEKAYEYVEERLWPNGAVCPHCGGVDRVGKLKGKTTRTGLWKCYQCRKPFTVKIGTIFEDSKVPMHKWLQAMYLVAGSKKGISSNQLHRILGVTLKTAWFMSHRIREAMRDADMDIFGDEGGDVQADETYIGQKKGKVRARGIGHKMRVVSLLDKRTGKVRSIDANSMAKDEVANIVRENVSREATLVTDEAVFYRAVGREYQGHKTVFHGIGNYVNRGSTTNDIEGFFSIFKRGMRGVYQFCSEKHLHRYLAEFDFRYSNRSALGIEDTERADNLLRGVVGKRLTYETASARA</sequence>
<dbReference type="Proteomes" id="UP000603317">
    <property type="component" value="Unassembled WGS sequence"/>
</dbReference>
<name>A0ABQ1FD56_9SPHN</name>
<dbReference type="Pfam" id="PF12762">
    <property type="entry name" value="DDE_Tnp_IS1595"/>
    <property type="match status" value="1"/>
</dbReference>
<feature type="domain" description="ISXO2-like transposase" evidence="1">
    <location>
        <begin position="127"/>
        <end position="271"/>
    </location>
</feature>
<evidence type="ECO:0000313" key="2">
    <source>
        <dbReference type="EMBL" id="GGA06007.1"/>
    </source>
</evidence>
<evidence type="ECO:0000313" key="3">
    <source>
        <dbReference type="Proteomes" id="UP000603317"/>
    </source>
</evidence>
<keyword evidence="3" id="KW-1185">Reference proteome</keyword>
<organism evidence="2 3">
    <name type="scientific">Blastomonas marina</name>
    <dbReference type="NCBI Taxonomy" id="1867408"/>
    <lineage>
        <taxon>Bacteria</taxon>
        <taxon>Pseudomonadati</taxon>
        <taxon>Pseudomonadota</taxon>
        <taxon>Alphaproteobacteria</taxon>
        <taxon>Sphingomonadales</taxon>
        <taxon>Sphingomonadaceae</taxon>
        <taxon>Blastomonas</taxon>
    </lineage>
</organism>
<dbReference type="SMART" id="SM01126">
    <property type="entry name" value="DDE_Tnp_IS1595"/>
    <property type="match status" value="1"/>
</dbReference>
<dbReference type="EMBL" id="BMID01000001">
    <property type="protein sequence ID" value="GGA06007.1"/>
    <property type="molecule type" value="Genomic_DNA"/>
</dbReference>
<dbReference type="RefSeq" id="WP_188642088.1">
    <property type="nucleotide sequence ID" value="NZ_BMID01000001.1"/>
</dbReference>
<dbReference type="NCBIfam" id="NF033547">
    <property type="entry name" value="transpos_IS1595"/>
    <property type="match status" value="1"/>
</dbReference>
<dbReference type="InterPro" id="IPR024442">
    <property type="entry name" value="Transposase_Zn_ribbon"/>
</dbReference>
<reference evidence="3" key="1">
    <citation type="journal article" date="2019" name="Int. J. Syst. Evol. Microbiol.">
        <title>The Global Catalogue of Microorganisms (GCM) 10K type strain sequencing project: providing services to taxonomists for standard genome sequencing and annotation.</title>
        <authorList>
            <consortium name="The Broad Institute Genomics Platform"/>
            <consortium name="The Broad Institute Genome Sequencing Center for Infectious Disease"/>
            <person name="Wu L."/>
            <person name="Ma J."/>
        </authorList>
    </citation>
    <scope>NUCLEOTIDE SEQUENCE [LARGE SCALE GENOMIC DNA]</scope>
    <source>
        <strain evidence="3">CGMCC 1.15297</strain>
    </source>
</reference>
<protein>
    <submittedName>
        <fullName evidence="2">DDE transposase</fullName>
    </submittedName>
</protein>
<accession>A0ABQ1FD56</accession>
<proteinExistence type="predicted"/>
<evidence type="ECO:0000259" key="1">
    <source>
        <dbReference type="SMART" id="SM01126"/>
    </source>
</evidence>
<dbReference type="Pfam" id="PF12760">
    <property type="entry name" value="Zn_ribbon_IS1595"/>
    <property type="match status" value="1"/>
</dbReference>
<dbReference type="InterPro" id="IPR024445">
    <property type="entry name" value="Tnp_ISXO2-like"/>
</dbReference>
<gene>
    <name evidence="2" type="ORF">GCM10010923_14810</name>
</gene>
<comment type="caution">
    <text evidence="2">The sequence shown here is derived from an EMBL/GenBank/DDBJ whole genome shotgun (WGS) entry which is preliminary data.</text>
</comment>